<feature type="transmembrane region" description="Helical" evidence="1">
    <location>
        <begin position="258"/>
        <end position="276"/>
    </location>
</feature>
<evidence type="ECO:0000259" key="2">
    <source>
        <dbReference type="Pfam" id="PF14258"/>
    </source>
</evidence>
<keyword evidence="1" id="KW-0812">Transmembrane</keyword>
<evidence type="ECO:0000256" key="1">
    <source>
        <dbReference type="SAM" id="Phobius"/>
    </source>
</evidence>
<keyword evidence="1" id="KW-1133">Transmembrane helix</keyword>
<accession>A0A062VBY0</accession>
<keyword evidence="4" id="KW-1185">Reference proteome</keyword>
<comment type="caution">
    <text evidence="3">The sequence shown here is derived from an EMBL/GenBank/DDBJ whole genome shotgun (WGS) entry which is preliminary data.</text>
</comment>
<dbReference type="InterPro" id="IPR025646">
    <property type="entry name" value="DUF4350"/>
</dbReference>
<dbReference type="Pfam" id="PF14258">
    <property type="entry name" value="DUF4350"/>
    <property type="match status" value="1"/>
</dbReference>
<keyword evidence="1" id="KW-0472">Membrane</keyword>
<evidence type="ECO:0000313" key="3">
    <source>
        <dbReference type="EMBL" id="KCZ72805.1"/>
    </source>
</evidence>
<feature type="domain" description="DUF4350" evidence="2">
    <location>
        <begin position="31"/>
        <end position="228"/>
    </location>
</feature>
<evidence type="ECO:0000313" key="4">
    <source>
        <dbReference type="Proteomes" id="UP000027153"/>
    </source>
</evidence>
<organism evidence="3 4">
    <name type="scientific">Candidatus Methanoperedens nitratireducens</name>
    <dbReference type="NCBI Taxonomy" id="1392998"/>
    <lineage>
        <taxon>Archaea</taxon>
        <taxon>Methanobacteriati</taxon>
        <taxon>Methanobacteriota</taxon>
        <taxon>Stenosarchaea group</taxon>
        <taxon>Methanomicrobia</taxon>
        <taxon>Methanosarcinales</taxon>
        <taxon>ANME-2 cluster</taxon>
        <taxon>Candidatus Methanoperedentaceae</taxon>
        <taxon>Candidatus Methanoperedens</taxon>
    </lineage>
</organism>
<dbReference type="AlphaFoldDB" id="A0A062VBY0"/>
<name>A0A062VBY0_9EURY</name>
<reference evidence="3 4" key="1">
    <citation type="journal article" date="2013" name="Nature">
        <title>Anaerobic oxidation of methane coupled to nitrate reduction in a novel archaeal lineage.</title>
        <authorList>
            <person name="Haroon M.F."/>
            <person name="Hu S."/>
            <person name="Shi Y."/>
            <person name="Imelfort M."/>
            <person name="Keller J."/>
            <person name="Hugenholtz P."/>
            <person name="Yuan Z."/>
            <person name="Tyson G.W."/>
        </authorList>
    </citation>
    <scope>NUCLEOTIDE SEQUENCE [LARGE SCALE GENOMIC DNA]</scope>
    <source>
        <strain evidence="3 4">ANME-2d</strain>
    </source>
</reference>
<dbReference type="EMBL" id="JMIY01000002">
    <property type="protein sequence ID" value="KCZ72805.1"/>
    <property type="molecule type" value="Genomic_DNA"/>
</dbReference>
<gene>
    <name evidence="3" type="ORF">ANME2D_01240</name>
</gene>
<sequence length="325" mass="36543">MNKKVLLLVASILIVIGLFRFSENTSDFSTFNPDWNGGMRIRDLVSERHQAVAIPSRHYIGSFEPDRTALVVLGPGVNFSEKDIDIIKKFVGDGGLLILADDFRSGNELLTSFSTSISFSSMLLLDDVNFWRNSSFPVVTTGIEGVSNITMNYPTSLIISDGSARVLASTGRFSWLSKNGLEREVSGSYPVMADLPFGQGKIVAIADPSIFINSMLPMGDNILLLDKLVENRTSVIFDETGRMPLIFAAGYLVRTDPYVQYLSAGIVVSFVLIYMNRDRLIFRKKKSNNQSYVSELDEKNIISDILKRRKWDERRFAFFMSKIRR</sequence>
<dbReference type="RefSeq" id="WP_048089824.1">
    <property type="nucleotide sequence ID" value="NZ_JMIY01000002.1"/>
</dbReference>
<dbReference type="Proteomes" id="UP000027153">
    <property type="component" value="Unassembled WGS sequence"/>
</dbReference>
<dbReference type="OrthoDB" id="372296at2157"/>
<protein>
    <recommendedName>
        <fullName evidence="2">DUF4350 domain-containing protein</fullName>
    </recommendedName>
</protein>
<proteinExistence type="predicted"/>